<dbReference type="GeneID" id="81592403"/>
<evidence type="ECO:0000313" key="2">
    <source>
        <dbReference type="Proteomes" id="UP001213799"/>
    </source>
</evidence>
<proteinExistence type="predicted"/>
<name>A0AAD6DMP0_9EURO</name>
<dbReference type="RefSeq" id="XP_056747448.1">
    <property type="nucleotide sequence ID" value="XM_056902161.1"/>
</dbReference>
<sequence>MDKKVKFLHSQQFTTQVKTQWRRIMWDLRGESLSQYRRKLELHLDAINLFLNTLIWYAM</sequence>
<dbReference type="AlphaFoldDB" id="A0AAD6DMP0"/>
<accession>A0AAD6DMP0</accession>
<dbReference type="Proteomes" id="UP001213799">
    <property type="component" value="Unassembled WGS sequence"/>
</dbReference>
<reference evidence="1" key="1">
    <citation type="journal article" date="2023" name="IMA Fungus">
        <title>Comparative genomic study of the Penicillium genus elucidates a diverse pangenome and 15 lateral gene transfer events.</title>
        <authorList>
            <person name="Petersen C."/>
            <person name="Sorensen T."/>
            <person name="Nielsen M.R."/>
            <person name="Sondergaard T.E."/>
            <person name="Sorensen J.L."/>
            <person name="Fitzpatrick D.A."/>
            <person name="Frisvad J.C."/>
            <person name="Nielsen K.L."/>
        </authorList>
    </citation>
    <scope>NUCLEOTIDE SEQUENCE</scope>
    <source>
        <strain evidence="1">IBT 12815</strain>
    </source>
</reference>
<dbReference type="EMBL" id="JAQJAE010000006">
    <property type="protein sequence ID" value="KAJ5588429.1"/>
    <property type="molecule type" value="Genomic_DNA"/>
</dbReference>
<comment type="caution">
    <text evidence="1">The sequence shown here is derived from an EMBL/GenBank/DDBJ whole genome shotgun (WGS) entry which is preliminary data.</text>
</comment>
<evidence type="ECO:0000313" key="1">
    <source>
        <dbReference type="EMBL" id="KAJ5588429.1"/>
    </source>
</evidence>
<keyword evidence="2" id="KW-1185">Reference proteome</keyword>
<organism evidence="1 2">
    <name type="scientific">Penicillium hordei</name>
    <dbReference type="NCBI Taxonomy" id="40994"/>
    <lineage>
        <taxon>Eukaryota</taxon>
        <taxon>Fungi</taxon>
        <taxon>Dikarya</taxon>
        <taxon>Ascomycota</taxon>
        <taxon>Pezizomycotina</taxon>
        <taxon>Eurotiomycetes</taxon>
        <taxon>Eurotiomycetidae</taxon>
        <taxon>Eurotiales</taxon>
        <taxon>Aspergillaceae</taxon>
        <taxon>Penicillium</taxon>
    </lineage>
</organism>
<gene>
    <name evidence="1" type="ORF">N7537_011107</name>
</gene>
<protein>
    <submittedName>
        <fullName evidence="1">Uncharacterized protein</fullName>
    </submittedName>
</protein>
<reference evidence="1" key="2">
    <citation type="submission" date="2023-01" db="EMBL/GenBank/DDBJ databases">
        <authorList>
            <person name="Petersen C."/>
        </authorList>
    </citation>
    <scope>NUCLEOTIDE SEQUENCE</scope>
    <source>
        <strain evidence="1">IBT 12815</strain>
    </source>
</reference>